<keyword evidence="2" id="KW-0349">Heme</keyword>
<dbReference type="EMBL" id="CP073754">
    <property type="protein sequence ID" value="QWF70930.1"/>
    <property type="molecule type" value="Genomic_DNA"/>
</dbReference>
<evidence type="ECO:0000256" key="5">
    <source>
        <dbReference type="ARBA" id="ARBA00023004"/>
    </source>
</evidence>
<dbReference type="Pfam" id="PF03460">
    <property type="entry name" value="NIR_SIR_ferr"/>
    <property type="match status" value="2"/>
</dbReference>
<proteinExistence type="predicted"/>
<keyword evidence="10" id="KW-1185">Reference proteome</keyword>
<dbReference type="InterPro" id="IPR005117">
    <property type="entry name" value="NiRdtase/SiRdtase_haem-b_fer"/>
</dbReference>
<dbReference type="KEGG" id="mpad:KEF85_00020"/>
<reference evidence="9" key="1">
    <citation type="submission" date="2021-04" db="EMBL/GenBank/DDBJ databases">
        <title>Draft genome sequence data of methanotrophic Methylovulum sp. strain S1L and Methylomonas sp. strain S2AM isolated from boreal lake water columns.</title>
        <authorList>
            <person name="Rissanen A.J."/>
            <person name="Mangayil R."/>
            <person name="Svenning M.M."/>
            <person name="Khanongnuch R."/>
        </authorList>
    </citation>
    <scope>NUCLEOTIDE SEQUENCE</scope>
    <source>
        <strain evidence="9">S2AM</strain>
    </source>
</reference>
<dbReference type="PANTHER" id="PTHR32439">
    <property type="entry name" value="FERREDOXIN--NITRITE REDUCTASE, CHLOROPLASTIC"/>
    <property type="match status" value="1"/>
</dbReference>
<dbReference type="Proteomes" id="UP000676649">
    <property type="component" value="Chromosome"/>
</dbReference>
<dbReference type="Gene3D" id="3.30.413.10">
    <property type="entry name" value="Sulfite Reductase Hemoprotein, domain 1"/>
    <property type="match status" value="2"/>
</dbReference>
<protein>
    <submittedName>
        <fullName evidence="9">Nitrite/sulfite reductase</fullName>
    </submittedName>
</protein>
<dbReference type="InterPro" id="IPR045854">
    <property type="entry name" value="NO2/SO3_Rdtase_4Fe4S_sf"/>
</dbReference>
<evidence type="ECO:0000256" key="1">
    <source>
        <dbReference type="ARBA" id="ARBA00022485"/>
    </source>
</evidence>
<dbReference type="AlphaFoldDB" id="A0A975MNA8"/>
<evidence type="ECO:0000256" key="4">
    <source>
        <dbReference type="ARBA" id="ARBA00023002"/>
    </source>
</evidence>
<dbReference type="GO" id="GO:0016491">
    <property type="term" value="F:oxidoreductase activity"/>
    <property type="evidence" value="ECO:0007669"/>
    <property type="project" value="UniProtKB-KW"/>
</dbReference>
<evidence type="ECO:0000256" key="2">
    <source>
        <dbReference type="ARBA" id="ARBA00022617"/>
    </source>
</evidence>
<feature type="domain" description="Nitrite/Sulfite reductase ferredoxin-like" evidence="8">
    <location>
        <begin position="346"/>
        <end position="397"/>
    </location>
</feature>
<feature type="domain" description="Nitrite/sulphite reductase 4Fe-4S" evidence="7">
    <location>
        <begin position="412"/>
        <end position="546"/>
    </location>
</feature>
<dbReference type="GO" id="GO:0020037">
    <property type="term" value="F:heme binding"/>
    <property type="evidence" value="ECO:0007669"/>
    <property type="project" value="InterPro"/>
</dbReference>
<organism evidence="9 10">
    <name type="scientific">Methylomonas paludis</name>
    <dbReference type="NCBI Taxonomy" id="1173101"/>
    <lineage>
        <taxon>Bacteria</taxon>
        <taxon>Pseudomonadati</taxon>
        <taxon>Pseudomonadota</taxon>
        <taxon>Gammaproteobacteria</taxon>
        <taxon>Methylococcales</taxon>
        <taxon>Methylococcaceae</taxon>
        <taxon>Methylomonas</taxon>
    </lineage>
</organism>
<evidence type="ECO:0000256" key="3">
    <source>
        <dbReference type="ARBA" id="ARBA00022723"/>
    </source>
</evidence>
<dbReference type="InterPro" id="IPR006067">
    <property type="entry name" value="NO2/SO3_Rdtase_4Fe4S_dom"/>
</dbReference>
<keyword evidence="3" id="KW-0479">Metal-binding</keyword>
<dbReference type="PANTHER" id="PTHR32439:SF9">
    <property type="entry name" value="BLR3264 PROTEIN"/>
    <property type="match status" value="1"/>
</dbReference>
<accession>A0A975MNA8</accession>
<evidence type="ECO:0000259" key="7">
    <source>
        <dbReference type="Pfam" id="PF01077"/>
    </source>
</evidence>
<keyword evidence="6" id="KW-0411">Iron-sulfur</keyword>
<evidence type="ECO:0000259" key="8">
    <source>
        <dbReference type="Pfam" id="PF03460"/>
    </source>
</evidence>
<dbReference type="RefSeq" id="WP_215582435.1">
    <property type="nucleotide sequence ID" value="NZ_CP073754.1"/>
</dbReference>
<dbReference type="InterPro" id="IPR036136">
    <property type="entry name" value="Nit/Sulf_reduc_fer-like_dom_sf"/>
</dbReference>
<evidence type="ECO:0000256" key="6">
    <source>
        <dbReference type="ARBA" id="ARBA00023014"/>
    </source>
</evidence>
<dbReference type="GO" id="GO:0046872">
    <property type="term" value="F:metal ion binding"/>
    <property type="evidence" value="ECO:0007669"/>
    <property type="project" value="UniProtKB-KW"/>
</dbReference>
<keyword evidence="5" id="KW-0408">Iron</keyword>
<dbReference type="Pfam" id="PF01077">
    <property type="entry name" value="NIR_SIR"/>
    <property type="match status" value="2"/>
</dbReference>
<keyword evidence="4" id="KW-0560">Oxidoreductase</keyword>
<dbReference type="SUPFAM" id="SSF56014">
    <property type="entry name" value="Nitrite and sulphite reductase 4Fe-4S domain-like"/>
    <property type="match status" value="2"/>
</dbReference>
<dbReference type="Gene3D" id="3.90.480.20">
    <property type="match status" value="2"/>
</dbReference>
<sequence length="550" mass="61542">MYQYTDDDQTLIDERVTQFRSQTQRFLQGQLGPDEFRALRLMNGLYIQTHAPMLRVAIPYGLLSSQQLRKLAKVARDYDRGYCHFTTRQNVQYNWPELATVPDLLAELATVQMHAIQTSGNCLRNTTSDHLAGVSPDELEDPRPYCEIIRQWTTLHPEFAFLPRKFKIAVSGSEHDRAAVQLHDIGVYLVKNEAGEIGFRVLAGGGLGRTPIIGQTVKSFLEKKYLLSYLEAIVRVYNLHGRRDNKYKARIKILVKETGLEKFTAMVEEEWQRTKDDILLSDAQIAAMQAQFTPPPYAADAANHTGHKTQAEVDQGFAKWLKHNTVDHRIPGYQVVFVSLKAPDSPPGDITADRLDALADLADQYSFAEIRSTHRQNLVLADVKQADLFELWQKLDAIKLATANIGTATDMICCPGLDFCSLANASSISVAKEINEALDDIDYLHDIGDLKINMSGCMNGCAHQSVGHIGILGVDKKGEEWYQLTLGGSSDNEAAIGERLGPAVAKNQITQTVVAILDVYIQQRLADETFLQAVKRIGLEPFRDRVYANH</sequence>
<dbReference type="GO" id="GO:0051539">
    <property type="term" value="F:4 iron, 4 sulfur cluster binding"/>
    <property type="evidence" value="ECO:0007669"/>
    <property type="project" value="UniProtKB-KW"/>
</dbReference>
<dbReference type="InterPro" id="IPR051329">
    <property type="entry name" value="NIR_SIR_4Fe-4S"/>
</dbReference>
<name>A0A975MNA8_9GAMM</name>
<gene>
    <name evidence="9" type="ORF">KEF85_00020</name>
</gene>
<feature type="domain" description="Nitrite/Sulfite reductase ferredoxin-like" evidence="8">
    <location>
        <begin position="53"/>
        <end position="109"/>
    </location>
</feature>
<dbReference type="SUPFAM" id="SSF55124">
    <property type="entry name" value="Nitrite/Sulfite reductase N-terminal domain-like"/>
    <property type="match status" value="2"/>
</dbReference>
<evidence type="ECO:0000313" key="10">
    <source>
        <dbReference type="Proteomes" id="UP000676649"/>
    </source>
</evidence>
<feature type="domain" description="Nitrite/sulphite reductase 4Fe-4S" evidence="7">
    <location>
        <begin position="119"/>
        <end position="273"/>
    </location>
</feature>
<keyword evidence="1" id="KW-0004">4Fe-4S</keyword>
<evidence type="ECO:0000313" key="9">
    <source>
        <dbReference type="EMBL" id="QWF70930.1"/>
    </source>
</evidence>